<dbReference type="Pfam" id="PF25579">
    <property type="entry name" value="TPR_TRIP12_N"/>
    <property type="match status" value="1"/>
</dbReference>
<keyword evidence="10" id="KW-1185">Reference proteome</keyword>
<feature type="compositionally biased region" description="Low complexity" evidence="7">
    <location>
        <begin position="1311"/>
        <end position="1349"/>
    </location>
</feature>
<dbReference type="GO" id="GO:0000209">
    <property type="term" value="P:protein polyubiquitination"/>
    <property type="evidence" value="ECO:0007669"/>
    <property type="project" value="TreeGrafter"/>
</dbReference>
<feature type="region of interest" description="Disordered" evidence="7">
    <location>
        <begin position="554"/>
        <end position="607"/>
    </location>
</feature>
<dbReference type="PROSITE" id="PS50237">
    <property type="entry name" value="HECT"/>
    <property type="match status" value="1"/>
</dbReference>
<dbReference type="PANTHER" id="PTHR45670">
    <property type="entry name" value="E3 UBIQUITIN-PROTEIN LIGASE TRIP12"/>
    <property type="match status" value="1"/>
</dbReference>
<name>A0AAD5TJX1_9FUNG</name>
<evidence type="ECO:0000256" key="3">
    <source>
        <dbReference type="ARBA" id="ARBA00012485"/>
    </source>
</evidence>
<feature type="active site" description="Glycyl thioester intermediate" evidence="6">
    <location>
        <position position="2018"/>
    </location>
</feature>
<feature type="compositionally biased region" description="Low complexity" evidence="7">
    <location>
        <begin position="1592"/>
        <end position="1601"/>
    </location>
</feature>
<dbReference type="InterPro" id="IPR011989">
    <property type="entry name" value="ARM-like"/>
</dbReference>
<dbReference type="InterPro" id="IPR016024">
    <property type="entry name" value="ARM-type_fold"/>
</dbReference>
<comment type="caution">
    <text evidence="9">The sequence shown here is derived from an EMBL/GenBank/DDBJ whole genome shotgun (WGS) entry which is preliminary data.</text>
</comment>
<feature type="compositionally biased region" description="Low complexity" evidence="7">
    <location>
        <begin position="594"/>
        <end position="607"/>
    </location>
</feature>
<dbReference type="SMART" id="SM00119">
    <property type="entry name" value="HECTc"/>
    <property type="match status" value="1"/>
</dbReference>
<evidence type="ECO:0000256" key="5">
    <source>
        <dbReference type="ARBA" id="ARBA00022786"/>
    </source>
</evidence>
<feature type="region of interest" description="Disordered" evidence="7">
    <location>
        <begin position="1988"/>
        <end position="2008"/>
    </location>
</feature>
<sequence length="2051" mass="219357">MGKGKGKGKVESSEAEEAPSLRGQKKKTAAGASGSSSKPRGRQAKKQEPPPSLAGQASVTEVATTAKRSKRGRHGTQPEAPTSTSADSAGTGDHRDYSEDDEDPDDFEHDEDDDQDVRDALAFEKMMMSRSSGLPFSLGGMLGGSRPSGIVGGKFTEILRQIKAKDDATMQMVALQELSEILSMATEDMFIGHGGQRMVGFSTDEFVKALVEVLKGPEPGSGEGFNDIPLEMLQEMGMTAAELGYGGGGGAPNPELMLLACRCLSNLIEAHPSSTMHVLQHGAVQVLVGKLTEVEYIDLAEQVLAVLDKISIDYPSAIIRANGLLAALQYIDFFGLHVQRTAVTIVANACQGLGVLNAGARRYEAALGMPGGSFDPDDSDVFKKVNEVIPILERLLSYADTKLVDQTVRALDRIVDWSWKSQDRLESLVTSSLLQTVVGIINLSGSTAVGSAIPPVFTKLVKLVVNVAKGSPKLATFLLVELDIVQMIKNYLTGGLEILQPTDGAEETDMETISAAVTTVVVSRSPDQLLEVVKLASAVLPTLPADGIWKTTCRKPSVPSKAGSSTDKSGKSDDTLRDASTQIAPADDEEHKQPSNSASQKPSSKASAIPIAAAGRQEGAVSAGERHLELLKAHPEAVRSYSTLLLPILIEVFGVTVNANLRRTVVECVAKGIWYLDDPDFLTKALAKNRVFGKFVPELLGLRETALKTSGGLDRERREALVLVTGGVQIALVVMDRCGERFKTWFAREGAMDEMRKIVEMEDVSGPIVVPEGAGKILASRTQEVSELVKDLKRVRDQMAGHLESSGAAGLPSAGERRSQMEHLMKTVEALRKSTAQKSQAAEAAAALEGGSGSMENMETDLTNDLEASKTDVTSPRPASEDALLSTMRSFMDRLGRSDNSAPSVPFPGTSGNVTALNGSSFSEQEVRSWIVFQCKAILDATPSAISTGRVLGVLRDLVKTLDKGTDVPLEVLKKIACHFAGTGDDDGGISVTGFEMLESGILSSLATYLTSPGTPDVPAQNPDADPIKYTFGVTARLKAFLHVFLNGPSPDPQHRSFYVPGAFKRLVQTLQESLSRVERFQVAAAVPSSSTARPQSAYSFMYGSSGTTAAAQQREHSNPSLQLTRQLKIKLVAAEPASTPKSFHALTIGVHAVATYKALEDYLKSRVGTMPGIEPPRSEAKDTGAEDVRATDNEGGTDAADKVDGTAGGPEGAGEPSSAEPHDAEHIGNDFDHDEGDDMDDDDPYGDDDDGLDDDILNVSDLLLNTEEASRSHRRRQSQPSTPPESTADKTGDGIALRRDSVIDVRNESSTRSSVSSPSTPSVSSAAAPTAPKSAARASSPTKASAPSSYASIAKAATPDFEIEFTIGDAKVPKHSTIFASLYKHACQTAGVPDVWATTYTVTWRKVPKREGDDAAAGKQQTIGTDKSMAALPTAGKLPFSTTIPEGISLADSDGQVLNLLRILHGLNNRWAEVYATEEAVVDDGEIFQGGFTALELQEGSQPLERVAVTSRTDAPVRLDALPPTAFTNTKLTAKLNRQLDEPLIVASHVLPNWCAALAKHFSFLVPFDTRLVYLQSTSFGYSRSMGRWQQQQNQAAQNSGAGGAGSHSESGAQHLGRIQRQKVRIARNRILDSMIKVMELYGSTQALLEVEFFDEVGTGLGPTLEFYSTVCRDIRTYGGVAVGPGAKRIKIWRDDDGTVDSALDLDPQRAYLNPPLGFFPAPMGPGDEDREEGKRALALFQALGTFVAKALLDSRLIDLPFSPIFLEMVVGEEEEEETALEHAVGPSGRSAAEFHLVRHIDPALYKALLGLKKYASGTPSLCGARIEDLCLDFTLPGYPHIELCEGGKDKAVDASNVRNYVERVVDLTVGAGVAKQVRAFRAGFDAVFPATDLASFSVQELAVLVGGTGEDAEGTWSPQTLREAIRADHGFNADSPTVQYLITYMSQLTPFQRREFLQFVTGSPKLPIGGFANLSPPLTVVRKTVEANSSSPTKGGKASGAPGSNTHDWLPSVMTCANYLKVPEYRDVETLKARFDLAVREGQGCFHLS</sequence>
<evidence type="ECO:0000313" key="9">
    <source>
        <dbReference type="EMBL" id="KAJ3178773.1"/>
    </source>
</evidence>
<feature type="compositionally biased region" description="Basic and acidic residues" evidence="7">
    <location>
        <begin position="568"/>
        <end position="577"/>
    </location>
</feature>
<feature type="region of interest" description="Disordered" evidence="7">
    <location>
        <begin position="1169"/>
        <end position="1349"/>
    </location>
</feature>
<dbReference type="GO" id="GO:0016607">
    <property type="term" value="C:nuclear speck"/>
    <property type="evidence" value="ECO:0007669"/>
    <property type="project" value="TreeGrafter"/>
</dbReference>
<comment type="similarity">
    <text evidence="2">Belongs to the UPL family. K-HECT subfamily.</text>
</comment>
<feature type="compositionally biased region" description="Low complexity" evidence="7">
    <location>
        <begin position="836"/>
        <end position="849"/>
    </location>
</feature>
<dbReference type="PANTHER" id="PTHR45670:SF1">
    <property type="entry name" value="E3 UBIQUITIN-PROTEIN LIGASE HECTD1"/>
    <property type="match status" value="1"/>
</dbReference>
<evidence type="ECO:0000256" key="4">
    <source>
        <dbReference type="ARBA" id="ARBA00022679"/>
    </source>
</evidence>
<reference evidence="9" key="1">
    <citation type="submission" date="2020-05" db="EMBL/GenBank/DDBJ databases">
        <title>Phylogenomic resolution of chytrid fungi.</title>
        <authorList>
            <person name="Stajich J.E."/>
            <person name="Amses K."/>
            <person name="Simmons R."/>
            <person name="Seto K."/>
            <person name="Myers J."/>
            <person name="Bonds A."/>
            <person name="Quandt C.A."/>
            <person name="Barry K."/>
            <person name="Liu P."/>
            <person name="Grigoriev I."/>
            <person name="Longcore J.E."/>
            <person name="James T.Y."/>
        </authorList>
    </citation>
    <scope>NUCLEOTIDE SEQUENCE</scope>
    <source>
        <strain evidence="9">JEL0379</strain>
    </source>
</reference>
<dbReference type="GO" id="GO:0043161">
    <property type="term" value="P:proteasome-mediated ubiquitin-dependent protein catabolic process"/>
    <property type="evidence" value="ECO:0007669"/>
    <property type="project" value="TreeGrafter"/>
</dbReference>
<feature type="region of interest" description="Disordered" evidence="7">
    <location>
        <begin position="1592"/>
        <end position="1620"/>
    </location>
</feature>
<evidence type="ECO:0000313" key="10">
    <source>
        <dbReference type="Proteomes" id="UP001212152"/>
    </source>
</evidence>
<evidence type="ECO:0000256" key="2">
    <source>
        <dbReference type="ARBA" id="ARBA00006331"/>
    </source>
</evidence>
<feature type="compositionally biased region" description="Acidic residues" evidence="7">
    <location>
        <begin position="98"/>
        <end position="114"/>
    </location>
</feature>
<dbReference type="InterPro" id="IPR057948">
    <property type="entry name" value="TPR_TRIP12_N"/>
</dbReference>
<dbReference type="SUPFAM" id="SSF56204">
    <property type="entry name" value="Hect, E3 ligase catalytic domain"/>
    <property type="match status" value="1"/>
</dbReference>
<dbReference type="EC" id="2.3.2.26" evidence="3"/>
<dbReference type="SUPFAM" id="SSF48371">
    <property type="entry name" value="ARM repeat"/>
    <property type="match status" value="1"/>
</dbReference>
<dbReference type="GO" id="GO:0061630">
    <property type="term" value="F:ubiquitin protein ligase activity"/>
    <property type="evidence" value="ECO:0007669"/>
    <property type="project" value="UniProtKB-EC"/>
</dbReference>
<feature type="region of interest" description="Disordered" evidence="7">
    <location>
        <begin position="832"/>
        <end position="858"/>
    </location>
</feature>
<feature type="compositionally biased region" description="Basic and acidic residues" evidence="7">
    <location>
        <begin position="1221"/>
        <end position="1232"/>
    </location>
</feature>
<dbReference type="Gene3D" id="1.25.10.10">
    <property type="entry name" value="Leucine-rich Repeat Variant"/>
    <property type="match status" value="1"/>
</dbReference>
<dbReference type="InterPro" id="IPR045322">
    <property type="entry name" value="HECTD1/TRIP12-like"/>
</dbReference>
<gene>
    <name evidence="9" type="primary">UFD4</name>
    <name evidence="9" type="ORF">HDU87_003328</name>
</gene>
<dbReference type="EMBL" id="JADGJQ010000024">
    <property type="protein sequence ID" value="KAJ3178773.1"/>
    <property type="molecule type" value="Genomic_DNA"/>
</dbReference>
<evidence type="ECO:0000259" key="8">
    <source>
        <dbReference type="PROSITE" id="PS50237"/>
    </source>
</evidence>
<feature type="domain" description="HECT" evidence="8">
    <location>
        <begin position="1720"/>
        <end position="2051"/>
    </location>
</feature>
<dbReference type="Proteomes" id="UP001212152">
    <property type="component" value="Unassembled WGS sequence"/>
</dbReference>
<accession>A0AAD5TJX1</accession>
<evidence type="ECO:0000256" key="7">
    <source>
        <dbReference type="SAM" id="MobiDB-lite"/>
    </source>
</evidence>
<feature type="compositionally biased region" description="Low complexity" evidence="7">
    <location>
        <begin position="29"/>
        <end position="38"/>
    </location>
</feature>
<evidence type="ECO:0000256" key="6">
    <source>
        <dbReference type="PROSITE-ProRule" id="PRU00104"/>
    </source>
</evidence>
<evidence type="ECO:0000256" key="1">
    <source>
        <dbReference type="ARBA" id="ARBA00000885"/>
    </source>
</evidence>
<feature type="compositionally biased region" description="Basic and acidic residues" evidence="7">
    <location>
        <begin position="1288"/>
        <end position="1310"/>
    </location>
</feature>
<keyword evidence="4" id="KW-0808">Transferase</keyword>
<dbReference type="Gene3D" id="3.90.1750.10">
    <property type="entry name" value="Hect, E3 ligase catalytic domains"/>
    <property type="match status" value="1"/>
</dbReference>
<dbReference type="InterPro" id="IPR035983">
    <property type="entry name" value="Hect_E3_ubiquitin_ligase"/>
</dbReference>
<organism evidence="9 10">
    <name type="scientific">Geranomyces variabilis</name>
    <dbReference type="NCBI Taxonomy" id="109894"/>
    <lineage>
        <taxon>Eukaryota</taxon>
        <taxon>Fungi</taxon>
        <taxon>Fungi incertae sedis</taxon>
        <taxon>Chytridiomycota</taxon>
        <taxon>Chytridiomycota incertae sedis</taxon>
        <taxon>Chytridiomycetes</taxon>
        <taxon>Spizellomycetales</taxon>
        <taxon>Powellomycetaceae</taxon>
        <taxon>Geranomyces</taxon>
    </lineage>
</organism>
<dbReference type="Gene3D" id="3.30.2160.10">
    <property type="entry name" value="Hect, E3 ligase catalytic domain"/>
    <property type="match status" value="1"/>
</dbReference>
<dbReference type="Gene3D" id="3.30.2410.10">
    <property type="entry name" value="Hect, E3 ligase catalytic domain"/>
    <property type="match status" value="1"/>
</dbReference>
<feature type="region of interest" description="Disordered" evidence="7">
    <location>
        <begin position="1"/>
        <end position="114"/>
    </location>
</feature>
<feature type="compositionally biased region" description="Basic and acidic residues" evidence="7">
    <location>
        <begin position="1177"/>
        <end position="1193"/>
    </location>
</feature>
<proteinExistence type="inferred from homology"/>
<feature type="compositionally biased region" description="Polar residues" evidence="7">
    <location>
        <begin position="79"/>
        <end position="88"/>
    </location>
</feature>
<keyword evidence="5 6" id="KW-0833">Ubl conjugation pathway</keyword>
<dbReference type="InterPro" id="IPR000569">
    <property type="entry name" value="HECT_dom"/>
</dbReference>
<dbReference type="Pfam" id="PF00632">
    <property type="entry name" value="HECT"/>
    <property type="match status" value="1"/>
</dbReference>
<feature type="compositionally biased region" description="Acidic residues" evidence="7">
    <location>
        <begin position="1233"/>
        <end position="1257"/>
    </location>
</feature>
<protein>
    <recommendedName>
        <fullName evidence="3">HECT-type E3 ubiquitin transferase</fullName>
        <ecNumber evidence="3">2.3.2.26</ecNumber>
    </recommendedName>
</protein>
<comment type="catalytic activity">
    <reaction evidence="1">
        <text>S-ubiquitinyl-[E2 ubiquitin-conjugating enzyme]-L-cysteine + [acceptor protein]-L-lysine = [E2 ubiquitin-conjugating enzyme]-L-cysteine + N(6)-ubiquitinyl-[acceptor protein]-L-lysine.</text>
        <dbReference type="EC" id="2.3.2.26"/>
    </reaction>
</comment>